<dbReference type="AlphaFoldDB" id="A0A2U1DNT5"/>
<accession>A0A2U1DNT5</accession>
<comment type="caution">
    <text evidence="2">The sequence shown here is derived from an EMBL/GenBank/DDBJ whole genome shotgun (WGS) entry which is preliminary data.</text>
</comment>
<feature type="chain" id="PRO_5038860863" description="Lipoprotein" evidence="1">
    <location>
        <begin position="26"/>
        <end position="109"/>
    </location>
</feature>
<evidence type="ECO:0000256" key="1">
    <source>
        <dbReference type="SAM" id="SignalP"/>
    </source>
</evidence>
<dbReference type="PROSITE" id="PS51257">
    <property type="entry name" value="PROKAR_LIPOPROTEIN"/>
    <property type="match status" value="1"/>
</dbReference>
<gene>
    <name evidence="2" type="ORF">C7381_11050</name>
</gene>
<feature type="signal peptide" evidence="1">
    <location>
        <begin position="1"/>
        <end position="25"/>
    </location>
</feature>
<organism evidence="2 3">
    <name type="scientific">Ezakiella coagulans</name>
    <dbReference type="NCBI Taxonomy" id="46507"/>
    <lineage>
        <taxon>Bacteria</taxon>
        <taxon>Bacillati</taxon>
        <taxon>Bacillota</taxon>
        <taxon>Tissierellia</taxon>
        <taxon>Ezakiella</taxon>
    </lineage>
</organism>
<protein>
    <recommendedName>
        <fullName evidence="4">Lipoprotein</fullName>
    </recommendedName>
</protein>
<evidence type="ECO:0000313" key="3">
    <source>
        <dbReference type="Proteomes" id="UP000245793"/>
    </source>
</evidence>
<proteinExistence type="predicted"/>
<dbReference type="Proteomes" id="UP000245793">
    <property type="component" value="Unassembled WGS sequence"/>
</dbReference>
<keyword evidence="1" id="KW-0732">Signal</keyword>
<dbReference type="RefSeq" id="WP_116480501.1">
    <property type="nucleotide sequence ID" value="NZ_QEKV01000010.1"/>
</dbReference>
<keyword evidence="3" id="KW-1185">Reference proteome</keyword>
<sequence>MYKSKRIIAFLLSLMLIVLTSAACANKDEHHYTKADLEAMDAHELYELLSKNGLEPGTDIKEILSDKRLEEYIKEDFDLLIEGACSRSDSAYKNLADEVEKVCKKLIKE</sequence>
<evidence type="ECO:0008006" key="4">
    <source>
        <dbReference type="Google" id="ProtNLM"/>
    </source>
</evidence>
<evidence type="ECO:0000313" key="2">
    <source>
        <dbReference type="EMBL" id="PVY89212.1"/>
    </source>
</evidence>
<reference evidence="2 3" key="1">
    <citation type="submission" date="2018-04" db="EMBL/GenBank/DDBJ databases">
        <title>Genomic Encyclopedia of Type Strains, Phase IV (KMG-IV): sequencing the most valuable type-strain genomes for metagenomic binning, comparative biology and taxonomic classification.</title>
        <authorList>
            <person name="Goeker M."/>
        </authorList>
    </citation>
    <scope>NUCLEOTIDE SEQUENCE [LARGE SCALE GENOMIC DNA]</scope>
    <source>
        <strain evidence="2 3">DSM 20705</strain>
    </source>
</reference>
<name>A0A2U1DNT5_9FIRM</name>
<dbReference type="EMBL" id="QEKV01000010">
    <property type="protein sequence ID" value="PVY89212.1"/>
    <property type="molecule type" value="Genomic_DNA"/>
</dbReference>